<sequence>MASWRSRMKQEYGIAYCRLKGETGSVDNAAIAERMDKIREISSGFEPDNIYNCNETGMYLKELSTHSYTNQGVSERCQARARNFEPSVDSFLCQWVRIFACPSSNGKGFEAGCHFLSKKTLLLIGSCGVHGNSKRGTSDDNDPLVGETWKHLQIERLTPNATAVTQPLDQGTISVFKRQCLEMVSNKAGTTKYQKDAQDMAEEIKQKLHNKIAKRYGSRDRSSSIEFDAIESFKA</sequence>
<dbReference type="AlphaFoldDB" id="A0A9P6FCB4"/>
<dbReference type="EMBL" id="JAAAXW010000050">
    <property type="protein sequence ID" value="KAF9546874.1"/>
    <property type="molecule type" value="Genomic_DNA"/>
</dbReference>
<keyword evidence="2" id="KW-1185">Reference proteome</keyword>
<protein>
    <submittedName>
        <fullName evidence="1">Uncharacterized protein</fullName>
    </submittedName>
</protein>
<dbReference type="Proteomes" id="UP000723463">
    <property type="component" value="Unassembled WGS sequence"/>
</dbReference>
<organism evidence="1 2">
    <name type="scientific">Mortierella hygrophila</name>
    <dbReference type="NCBI Taxonomy" id="979708"/>
    <lineage>
        <taxon>Eukaryota</taxon>
        <taxon>Fungi</taxon>
        <taxon>Fungi incertae sedis</taxon>
        <taxon>Mucoromycota</taxon>
        <taxon>Mortierellomycotina</taxon>
        <taxon>Mortierellomycetes</taxon>
        <taxon>Mortierellales</taxon>
        <taxon>Mortierellaceae</taxon>
        <taxon>Mortierella</taxon>
    </lineage>
</organism>
<name>A0A9P6FCB4_9FUNG</name>
<proteinExistence type="predicted"/>
<evidence type="ECO:0000313" key="1">
    <source>
        <dbReference type="EMBL" id="KAF9546874.1"/>
    </source>
</evidence>
<reference evidence="1" key="1">
    <citation type="journal article" date="2020" name="Fungal Divers.">
        <title>Resolving the Mortierellaceae phylogeny through synthesis of multi-gene phylogenetics and phylogenomics.</title>
        <authorList>
            <person name="Vandepol N."/>
            <person name="Liber J."/>
            <person name="Desiro A."/>
            <person name="Na H."/>
            <person name="Kennedy M."/>
            <person name="Barry K."/>
            <person name="Grigoriev I.V."/>
            <person name="Miller A.N."/>
            <person name="O'Donnell K."/>
            <person name="Stajich J.E."/>
            <person name="Bonito G."/>
        </authorList>
    </citation>
    <scope>NUCLEOTIDE SEQUENCE</scope>
    <source>
        <strain evidence="1">NRRL 2591</strain>
    </source>
</reference>
<accession>A0A9P6FCB4</accession>
<comment type="caution">
    <text evidence="1">The sequence shown here is derived from an EMBL/GenBank/DDBJ whole genome shotgun (WGS) entry which is preliminary data.</text>
</comment>
<evidence type="ECO:0000313" key="2">
    <source>
        <dbReference type="Proteomes" id="UP000723463"/>
    </source>
</evidence>
<gene>
    <name evidence="1" type="ORF">EC957_009327</name>
</gene>